<evidence type="ECO:0000313" key="4">
    <source>
        <dbReference type="Proteomes" id="UP001169862"/>
    </source>
</evidence>
<feature type="signal peptide" evidence="1">
    <location>
        <begin position="1"/>
        <end position="23"/>
    </location>
</feature>
<dbReference type="Gene3D" id="3.30.1340.30">
    <property type="match status" value="2"/>
</dbReference>
<keyword evidence="1" id="KW-0732">Signal</keyword>
<dbReference type="Pfam" id="PF04972">
    <property type="entry name" value="BON"/>
    <property type="match status" value="2"/>
</dbReference>
<dbReference type="EMBL" id="JAUOPG010000001">
    <property type="protein sequence ID" value="MDO6451953.1"/>
    <property type="molecule type" value="Genomic_DNA"/>
</dbReference>
<dbReference type="PANTHER" id="PTHR34606">
    <property type="entry name" value="BON DOMAIN-CONTAINING PROTEIN"/>
    <property type="match status" value="1"/>
</dbReference>
<sequence length="187" mass="20057">MNTKKALITAMTVTALSAAPVFAAENTWKGEANDAWIDGKLETALMLNGELNNFEIDTQVNKGMVTLTGDVNSETEKDLAGQIAQNIEGVGDVKNELMINPDHKSDMETAGSSFARSWHDMTITAGLNMEFAANDDLEATEIDVDTDKGVVTLQGEVKSDAAKDLAVEMAKGYDNVVSVEDNLTVVQ</sequence>
<evidence type="ECO:0000313" key="3">
    <source>
        <dbReference type="EMBL" id="MDO6451953.1"/>
    </source>
</evidence>
<feature type="domain" description="BON" evidence="2">
    <location>
        <begin position="119"/>
        <end position="187"/>
    </location>
</feature>
<accession>A0AAW7XEZ8</accession>
<dbReference type="AlphaFoldDB" id="A0AAW7XEZ8"/>
<feature type="domain" description="BON" evidence="2">
    <location>
        <begin position="33"/>
        <end position="101"/>
    </location>
</feature>
<dbReference type="PANTHER" id="PTHR34606:SF15">
    <property type="entry name" value="BON DOMAIN-CONTAINING PROTEIN"/>
    <property type="match status" value="1"/>
</dbReference>
<dbReference type="InterPro" id="IPR051686">
    <property type="entry name" value="Lipoprotein_DolP"/>
</dbReference>
<gene>
    <name evidence="3" type="ORF">Q4490_00115</name>
</gene>
<evidence type="ECO:0000256" key="1">
    <source>
        <dbReference type="SAM" id="SignalP"/>
    </source>
</evidence>
<dbReference type="SMART" id="SM00749">
    <property type="entry name" value="BON"/>
    <property type="match status" value="2"/>
</dbReference>
<organism evidence="3 4">
    <name type="scientific">Neptunomonas phycophila</name>
    <dbReference type="NCBI Taxonomy" id="1572645"/>
    <lineage>
        <taxon>Bacteria</taxon>
        <taxon>Pseudomonadati</taxon>
        <taxon>Pseudomonadota</taxon>
        <taxon>Gammaproteobacteria</taxon>
        <taxon>Oceanospirillales</taxon>
        <taxon>Oceanospirillaceae</taxon>
        <taxon>Neptunomonas</taxon>
    </lineage>
</organism>
<name>A0AAW7XEZ8_9GAMM</name>
<comment type="caution">
    <text evidence="3">The sequence shown here is derived from an EMBL/GenBank/DDBJ whole genome shotgun (WGS) entry which is preliminary data.</text>
</comment>
<dbReference type="InterPro" id="IPR014004">
    <property type="entry name" value="Transpt-assoc_nodulatn_dom_bac"/>
</dbReference>
<protein>
    <submittedName>
        <fullName evidence="3">BON domain-containing protein</fullName>
    </submittedName>
</protein>
<feature type="chain" id="PRO_5043543929" evidence="1">
    <location>
        <begin position="24"/>
        <end position="187"/>
    </location>
</feature>
<dbReference type="PROSITE" id="PS50914">
    <property type="entry name" value="BON"/>
    <property type="match status" value="2"/>
</dbReference>
<reference evidence="3" key="1">
    <citation type="submission" date="2023-07" db="EMBL/GenBank/DDBJ databases">
        <title>Genome content predicts the carbon catabolic preferences of heterotrophic bacteria.</title>
        <authorList>
            <person name="Gralka M."/>
        </authorList>
    </citation>
    <scope>NUCLEOTIDE SEQUENCE</scope>
    <source>
        <strain evidence="3">I2M16</strain>
    </source>
</reference>
<evidence type="ECO:0000259" key="2">
    <source>
        <dbReference type="PROSITE" id="PS50914"/>
    </source>
</evidence>
<dbReference type="InterPro" id="IPR007055">
    <property type="entry name" value="BON_dom"/>
</dbReference>
<proteinExistence type="predicted"/>
<dbReference type="RefSeq" id="WP_290035177.1">
    <property type="nucleotide sequence ID" value="NZ_JAUOPG010000001.1"/>
</dbReference>
<dbReference type="Proteomes" id="UP001169862">
    <property type="component" value="Unassembled WGS sequence"/>
</dbReference>